<evidence type="ECO:0000313" key="2">
    <source>
        <dbReference type="Proteomes" id="UP001055811"/>
    </source>
</evidence>
<organism evidence="1 2">
    <name type="scientific">Cichorium intybus</name>
    <name type="common">Chicory</name>
    <dbReference type="NCBI Taxonomy" id="13427"/>
    <lineage>
        <taxon>Eukaryota</taxon>
        <taxon>Viridiplantae</taxon>
        <taxon>Streptophyta</taxon>
        <taxon>Embryophyta</taxon>
        <taxon>Tracheophyta</taxon>
        <taxon>Spermatophyta</taxon>
        <taxon>Magnoliopsida</taxon>
        <taxon>eudicotyledons</taxon>
        <taxon>Gunneridae</taxon>
        <taxon>Pentapetalae</taxon>
        <taxon>asterids</taxon>
        <taxon>campanulids</taxon>
        <taxon>Asterales</taxon>
        <taxon>Asteraceae</taxon>
        <taxon>Cichorioideae</taxon>
        <taxon>Cichorieae</taxon>
        <taxon>Cichoriinae</taxon>
        <taxon>Cichorium</taxon>
    </lineage>
</organism>
<keyword evidence="2" id="KW-1185">Reference proteome</keyword>
<proteinExistence type="predicted"/>
<dbReference type="Proteomes" id="UP001055811">
    <property type="component" value="Linkage Group LG07"/>
</dbReference>
<sequence length="133" mass="15141">MGRLADWSIDVGWVLNRECGNVRLEMEIEKVEWFVKGSIFVIQLSDKQLVLAVSVETKGEQCQWKAVATTSLSSGASNFSYQLYIPNSCSDLDHSPTRYIFVLRIFVTFTKRQTEERLGHTFSTRSRSFGAHA</sequence>
<name>A0ACB9AHW1_CICIN</name>
<evidence type="ECO:0000313" key="1">
    <source>
        <dbReference type="EMBL" id="KAI3709742.1"/>
    </source>
</evidence>
<gene>
    <name evidence="1" type="ORF">L2E82_39508</name>
</gene>
<reference evidence="2" key="1">
    <citation type="journal article" date="2022" name="Mol. Ecol. Resour.">
        <title>The genomes of chicory, endive, great burdock and yacon provide insights into Asteraceae palaeo-polyploidization history and plant inulin production.</title>
        <authorList>
            <person name="Fan W."/>
            <person name="Wang S."/>
            <person name="Wang H."/>
            <person name="Wang A."/>
            <person name="Jiang F."/>
            <person name="Liu H."/>
            <person name="Zhao H."/>
            <person name="Xu D."/>
            <person name="Zhang Y."/>
        </authorList>
    </citation>
    <scope>NUCLEOTIDE SEQUENCE [LARGE SCALE GENOMIC DNA]</scope>
    <source>
        <strain evidence="2">cv. Punajuju</strain>
    </source>
</reference>
<accession>A0ACB9AHW1</accession>
<comment type="caution">
    <text evidence="1">The sequence shown here is derived from an EMBL/GenBank/DDBJ whole genome shotgun (WGS) entry which is preliminary data.</text>
</comment>
<protein>
    <submittedName>
        <fullName evidence="1">Uncharacterized protein</fullName>
    </submittedName>
</protein>
<dbReference type="EMBL" id="CM042015">
    <property type="protein sequence ID" value="KAI3709742.1"/>
    <property type="molecule type" value="Genomic_DNA"/>
</dbReference>
<reference evidence="1 2" key="2">
    <citation type="journal article" date="2022" name="Mol. Ecol. Resour.">
        <title>The genomes of chicory, endive, great burdock and yacon provide insights into Asteraceae paleo-polyploidization history and plant inulin production.</title>
        <authorList>
            <person name="Fan W."/>
            <person name="Wang S."/>
            <person name="Wang H."/>
            <person name="Wang A."/>
            <person name="Jiang F."/>
            <person name="Liu H."/>
            <person name="Zhao H."/>
            <person name="Xu D."/>
            <person name="Zhang Y."/>
        </authorList>
    </citation>
    <scope>NUCLEOTIDE SEQUENCE [LARGE SCALE GENOMIC DNA]</scope>
    <source>
        <strain evidence="2">cv. Punajuju</strain>
        <tissue evidence="1">Leaves</tissue>
    </source>
</reference>